<organism evidence="7 8">
    <name type="scientific">Microbacterium rhizosphaerae</name>
    <dbReference type="NCBI Taxonomy" id="1678237"/>
    <lineage>
        <taxon>Bacteria</taxon>
        <taxon>Bacillati</taxon>
        <taxon>Actinomycetota</taxon>
        <taxon>Actinomycetes</taxon>
        <taxon>Micrococcales</taxon>
        <taxon>Microbacteriaceae</taxon>
        <taxon>Microbacterium</taxon>
    </lineage>
</organism>
<evidence type="ECO:0000256" key="5">
    <source>
        <dbReference type="SAM" id="MobiDB-lite"/>
    </source>
</evidence>
<dbReference type="PROSITE" id="PS51128">
    <property type="entry name" value="ZF_DKSA_2"/>
    <property type="match status" value="1"/>
</dbReference>
<name>A0ABZ0SQF6_9MICO</name>
<keyword evidence="8" id="KW-1185">Reference proteome</keyword>
<feature type="region of interest" description="Disordered" evidence="5">
    <location>
        <begin position="33"/>
        <end position="52"/>
    </location>
</feature>
<evidence type="ECO:0000256" key="2">
    <source>
        <dbReference type="ARBA" id="ARBA00022771"/>
    </source>
</evidence>
<dbReference type="EMBL" id="CP139368">
    <property type="protein sequence ID" value="WPR89897.1"/>
    <property type="molecule type" value="Genomic_DNA"/>
</dbReference>
<protein>
    <submittedName>
        <fullName evidence="7">TraR/DksA C4-type zinc finger protein</fullName>
    </submittedName>
</protein>
<dbReference type="PRINTS" id="PR00618">
    <property type="entry name" value="DKSAZNFINGER"/>
</dbReference>
<evidence type="ECO:0000313" key="8">
    <source>
        <dbReference type="Proteomes" id="UP001323798"/>
    </source>
</evidence>
<dbReference type="Pfam" id="PF01258">
    <property type="entry name" value="zf-dskA_traR"/>
    <property type="match status" value="1"/>
</dbReference>
<keyword evidence="3" id="KW-0862">Zinc</keyword>
<dbReference type="PANTHER" id="PTHR33823">
    <property type="entry name" value="RNA POLYMERASE-BINDING TRANSCRIPTION FACTOR DKSA-RELATED"/>
    <property type="match status" value="1"/>
</dbReference>
<keyword evidence="1" id="KW-0479">Metal-binding</keyword>
<reference evidence="7 8" key="1">
    <citation type="submission" date="2023-11" db="EMBL/GenBank/DDBJ databases">
        <title>Genome sequence of Microbacterium rhizosphaerae KACC 19337.</title>
        <authorList>
            <person name="Choi H."/>
            <person name="Kim S."/>
            <person name="Kim Y."/>
            <person name="Kwon S.-W."/>
            <person name="Heo J."/>
        </authorList>
    </citation>
    <scope>NUCLEOTIDE SEQUENCE [LARGE SCALE GENOMIC DNA]</scope>
    <source>
        <strain evidence="7 8">KACC 19337</strain>
    </source>
</reference>
<gene>
    <name evidence="7" type="ORF">SM116_01025</name>
</gene>
<evidence type="ECO:0000313" key="7">
    <source>
        <dbReference type="EMBL" id="WPR89897.1"/>
    </source>
</evidence>
<feature type="domain" description="Zinc finger DksA/TraR C4-type" evidence="6">
    <location>
        <begin position="83"/>
        <end position="114"/>
    </location>
</feature>
<evidence type="ECO:0000256" key="3">
    <source>
        <dbReference type="ARBA" id="ARBA00022833"/>
    </source>
</evidence>
<evidence type="ECO:0000256" key="4">
    <source>
        <dbReference type="PROSITE-ProRule" id="PRU00510"/>
    </source>
</evidence>
<sequence>MAPTPDPVRRLQERAQELDDLLALLENDERDIRADRAASSADDEHDPEGVTLSAEWQRIDALRRSAEAERAEVAAALVRVQDGGYGVCIRCGRRIPAARLEARPMATMCVECAAATGG</sequence>
<dbReference type="RefSeq" id="WP_320942611.1">
    <property type="nucleotide sequence ID" value="NZ_BAABEU010000003.1"/>
</dbReference>
<dbReference type="InterPro" id="IPR020460">
    <property type="entry name" value="Znf_C4-type_bac"/>
</dbReference>
<evidence type="ECO:0000259" key="6">
    <source>
        <dbReference type="Pfam" id="PF01258"/>
    </source>
</evidence>
<accession>A0ABZ0SQF6</accession>
<dbReference type="Proteomes" id="UP001323798">
    <property type="component" value="Chromosome"/>
</dbReference>
<proteinExistence type="predicted"/>
<dbReference type="Gene3D" id="1.20.120.910">
    <property type="entry name" value="DksA, coiled-coil domain"/>
    <property type="match status" value="1"/>
</dbReference>
<dbReference type="SUPFAM" id="SSF57716">
    <property type="entry name" value="Glucocorticoid receptor-like (DNA-binding domain)"/>
    <property type="match status" value="1"/>
</dbReference>
<dbReference type="InterPro" id="IPR000962">
    <property type="entry name" value="Znf_DskA_TraR"/>
</dbReference>
<feature type="zinc finger region" description="dksA C4-type" evidence="4">
    <location>
        <begin position="88"/>
        <end position="112"/>
    </location>
</feature>
<evidence type="ECO:0000256" key="1">
    <source>
        <dbReference type="ARBA" id="ARBA00022723"/>
    </source>
</evidence>
<keyword evidence="2" id="KW-0863">Zinc-finger</keyword>
<dbReference type="PANTHER" id="PTHR33823:SF4">
    <property type="entry name" value="GENERAL STRESS PROTEIN 16O"/>
    <property type="match status" value="1"/>
</dbReference>